<keyword evidence="5" id="KW-0804">Transcription</keyword>
<dbReference type="AlphaFoldDB" id="A0A1L3IAC8"/>
<protein>
    <submittedName>
        <fullName evidence="7">Transcriptional regulator, GntR family</fullName>
    </submittedName>
</protein>
<dbReference type="SUPFAM" id="SSF53383">
    <property type="entry name" value="PLP-dependent transferases"/>
    <property type="match status" value="1"/>
</dbReference>
<dbReference type="PANTHER" id="PTHR46577">
    <property type="entry name" value="HTH-TYPE TRANSCRIPTIONAL REGULATORY PROTEIN GABR"/>
    <property type="match status" value="1"/>
</dbReference>
<dbReference type="EMBL" id="CP016365">
    <property type="protein sequence ID" value="APG49034.1"/>
    <property type="molecule type" value="Genomic_DNA"/>
</dbReference>
<keyword evidence="2" id="KW-0663">Pyridoxal phosphate</keyword>
<evidence type="ECO:0000256" key="2">
    <source>
        <dbReference type="ARBA" id="ARBA00022898"/>
    </source>
</evidence>
<dbReference type="InterPro" id="IPR036388">
    <property type="entry name" value="WH-like_DNA-bd_sf"/>
</dbReference>
<dbReference type="CDD" id="cd07377">
    <property type="entry name" value="WHTH_GntR"/>
    <property type="match status" value="1"/>
</dbReference>
<keyword evidence="7" id="KW-0614">Plasmid</keyword>
<dbReference type="KEGG" id="php:PhaeoP97_03684"/>
<dbReference type="Pfam" id="PF00155">
    <property type="entry name" value="Aminotran_1_2"/>
    <property type="match status" value="1"/>
</dbReference>
<evidence type="ECO:0000256" key="3">
    <source>
        <dbReference type="ARBA" id="ARBA00023015"/>
    </source>
</evidence>
<keyword evidence="4" id="KW-0238">DNA-binding</keyword>
<keyword evidence="8" id="KW-1185">Reference proteome</keyword>
<dbReference type="PROSITE" id="PS50949">
    <property type="entry name" value="HTH_GNTR"/>
    <property type="match status" value="1"/>
</dbReference>
<dbReference type="PANTHER" id="PTHR46577:SF1">
    <property type="entry name" value="HTH-TYPE TRANSCRIPTIONAL REGULATORY PROTEIN GABR"/>
    <property type="match status" value="1"/>
</dbReference>
<comment type="similarity">
    <text evidence="1">In the C-terminal section; belongs to the class-I pyridoxal-phosphate-dependent aminotransferase family.</text>
</comment>
<dbReference type="Gene3D" id="3.40.640.10">
    <property type="entry name" value="Type I PLP-dependent aspartate aminotransferase-like (Major domain)"/>
    <property type="match status" value="1"/>
</dbReference>
<dbReference type="InterPro" id="IPR051446">
    <property type="entry name" value="HTH_trans_reg/aminotransferase"/>
</dbReference>
<geneLocation type="plasmid" evidence="8">
    <name>pp97_a</name>
</geneLocation>
<dbReference type="Proteomes" id="UP000183859">
    <property type="component" value="Plasmid pP97_a"/>
</dbReference>
<dbReference type="GO" id="GO:0003677">
    <property type="term" value="F:DNA binding"/>
    <property type="evidence" value="ECO:0007669"/>
    <property type="project" value="UniProtKB-KW"/>
</dbReference>
<evidence type="ECO:0000256" key="1">
    <source>
        <dbReference type="ARBA" id="ARBA00005384"/>
    </source>
</evidence>
<dbReference type="InterPro" id="IPR036390">
    <property type="entry name" value="WH_DNA-bd_sf"/>
</dbReference>
<feature type="domain" description="HTH gntR-type" evidence="6">
    <location>
        <begin position="38"/>
        <end position="106"/>
    </location>
</feature>
<proteinExistence type="inferred from homology"/>
<evidence type="ECO:0000256" key="5">
    <source>
        <dbReference type="ARBA" id="ARBA00023163"/>
    </source>
</evidence>
<dbReference type="Gene3D" id="1.10.10.10">
    <property type="entry name" value="Winged helix-like DNA-binding domain superfamily/Winged helix DNA-binding domain"/>
    <property type="match status" value="1"/>
</dbReference>
<dbReference type="GO" id="GO:0003700">
    <property type="term" value="F:DNA-binding transcription factor activity"/>
    <property type="evidence" value="ECO:0007669"/>
    <property type="project" value="InterPro"/>
</dbReference>
<dbReference type="GO" id="GO:0030170">
    <property type="term" value="F:pyridoxal phosphate binding"/>
    <property type="evidence" value="ECO:0007669"/>
    <property type="project" value="InterPro"/>
</dbReference>
<dbReference type="Pfam" id="PF00392">
    <property type="entry name" value="GntR"/>
    <property type="match status" value="1"/>
</dbReference>
<evidence type="ECO:0000313" key="7">
    <source>
        <dbReference type="EMBL" id="APG49034.1"/>
    </source>
</evidence>
<dbReference type="SMART" id="SM00345">
    <property type="entry name" value="HTH_GNTR"/>
    <property type="match status" value="1"/>
</dbReference>
<accession>A0A1L3IAC8</accession>
<name>A0A1L3IAC8_9RHOB</name>
<organism evidence="7 8">
    <name type="scientific">Phaeobacter porticola</name>
    <dbReference type="NCBI Taxonomy" id="1844006"/>
    <lineage>
        <taxon>Bacteria</taxon>
        <taxon>Pseudomonadati</taxon>
        <taxon>Pseudomonadota</taxon>
        <taxon>Alphaproteobacteria</taxon>
        <taxon>Rhodobacterales</taxon>
        <taxon>Roseobacteraceae</taxon>
        <taxon>Phaeobacter</taxon>
    </lineage>
</organism>
<keyword evidence="3" id="KW-0805">Transcription regulation</keyword>
<dbReference type="InterPro" id="IPR004839">
    <property type="entry name" value="Aminotransferase_I/II_large"/>
</dbReference>
<reference evidence="8" key="1">
    <citation type="submission" date="2016-07" db="EMBL/GenBank/DDBJ databases">
        <title>Phaeobacter portensis sp. nov., a tropodithietic acid producing bacterium isolated from a German harbor.</title>
        <authorList>
            <person name="Freese H.M."/>
            <person name="Bunk B."/>
            <person name="Breider S."/>
            <person name="Brinkhoff T."/>
        </authorList>
    </citation>
    <scope>NUCLEOTIDE SEQUENCE [LARGE SCALE GENOMIC DNA]</scope>
    <source>
        <strain evidence="8">P97</strain>
        <plasmid evidence="8">pp97_a</plasmid>
    </source>
</reference>
<dbReference type="RefSeq" id="WP_237029031.1">
    <property type="nucleotide sequence ID" value="NZ_CP016365.1"/>
</dbReference>
<evidence type="ECO:0000313" key="8">
    <source>
        <dbReference type="Proteomes" id="UP000183859"/>
    </source>
</evidence>
<dbReference type="InterPro" id="IPR015424">
    <property type="entry name" value="PyrdxlP-dep_Trfase"/>
</dbReference>
<sequence>MGKPRLDWTEQISQNANMTKARAGAALLSVSLERNAKETLQSQLLTQLRRLILNRGIPPGTKLPSSRTLAEELSVSRVTVSTVIDQLISEGYLEGRARSGVYVEAELPEQLTATPHAPAYDLVDVAANQPAPPRPFDVSVPEQGLFPYRQWSRHHDQVWRDPESALLTRADPAGWHPLRVAIADHLREWRGLICAPEQIFITSGVVEAIGLIAASALREGDQVLTEDPGFAVLNRALHRNRLIAVPAPVDRQGFDIKTAIQSTPEAKAAIVTPSRHYPLGMTLPLSRRLELLEWAVSRNGYVIEDDFDSEYRYQGQPLPAMMSLNHQDRVIYVGSFSKVVFSALRLGFTVFPRSLLPNVRAALQQTDAQASIMVQPVLARFMQSGDFATHIRRMRRLYAKRQTALVKAIQTHAEDLLVVDPVPSGMHLVAILRPALTLRMTDVEAADRANNVGLSVQPLSTFYTGEPVLQGLVLGFAGFSEEQLVPALQDLAKVLRA</sequence>
<dbReference type="InterPro" id="IPR015421">
    <property type="entry name" value="PyrdxlP-dep_Trfase_major"/>
</dbReference>
<dbReference type="PRINTS" id="PR00035">
    <property type="entry name" value="HTHGNTR"/>
</dbReference>
<evidence type="ECO:0000256" key="4">
    <source>
        <dbReference type="ARBA" id="ARBA00023125"/>
    </source>
</evidence>
<dbReference type="InterPro" id="IPR000524">
    <property type="entry name" value="Tscrpt_reg_HTH_GntR"/>
</dbReference>
<dbReference type="CDD" id="cd00609">
    <property type="entry name" value="AAT_like"/>
    <property type="match status" value="1"/>
</dbReference>
<dbReference type="SUPFAM" id="SSF46785">
    <property type="entry name" value="Winged helix' DNA-binding domain"/>
    <property type="match status" value="1"/>
</dbReference>
<evidence type="ECO:0000259" key="6">
    <source>
        <dbReference type="PROSITE" id="PS50949"/>
    </source>
</evidence>
<gene>
    <name evidence="7" type="ORF">PhaeoP97_03684</name>
</gene>